<dbReference type="AlphaFoldDB" id="A0A212KIB9"/>
<dbReference type="CDD" id="cd03811">
    <property type="entry name" value="GT4_GT28_WabH-like"/>
    <property type="match status" value="1"/>
</dbReference>
<protein>
    <submittedName>
        <fullName evidence="2">Glycosyl transferase group 1</fullName>
    </submittedName>
</protein>
<dbReference type="EMBL" id="FLUO01000002">
    <property type="protein sequence ID" value="SBW11315.1"/>
    <property type="molecule type" value="Genomic_DNA"/>
</dbReference>
<dbReference type="InterPro" id="IPR028098">
    <property type="entry name" value="Glyco_trans_4-like_N"/>
</dbReference>
<accession>A0A212KIB9</accession>
<feature type="domain" description="Glycosyltransferase subfamily 4-like N-terminal" evidence="1">
    <location>
        <begin position="20"/>
        <end position="210"/>
    </location>
</feature>
<dbReference type="Gene3D" id="3.40.50.2000">
    <property type="entry name" value="Glycogen Phosphorylase B"/>
    <property type="match status" value="2"/>
</dbReference>
<dbReference type="SUPFAM" id="SSF53756">
    <property type="entry name" value="UDP-Glycosyltransferase/glycogen phosphorylase"/>
    <property type="match status" value="1"/>
</dbReference>
<dbReference type="Pfam" id="PF13439">
    <property type="entry name" value="Glyco_transf_4"/>
    <property type="match status" value="1"/>
</dbReference>
<sequence>MSGTPDPRRLAIFMPSLTGGGAERMLLQVAAGIAERGYAVDLLLSRVKGDHDARIPPGLAPVRLAKSSDLRGRALAAVAAGAAWPGLLKPVLLPVKSSWALRYLPALTDYLRERRPHAMLAANSWPNLVALWAQRLAAVETRIVVSERVHLSERVTQLRRKWRWRHLPDLLHAWYPQAAAVIAVSQGVADDLTRAADLRPGSVEAVRNPVVTPGLLAQAAEPNPDPWFAAGAPPVVLGVGRLHPQKDFPTLLRAFAQARAVRPLRLLILGEGAERAALERLAADLGVADDVRLPGFVANPFSYMARAAVFALSSVYEGLPGVLIQAIACGCPAVSTDCPSGPAEILEGLGPLVPVGDAPALAAAILRTLDAPPDRAQLRCRGLDFAADPAIERYLSIMLGRA</sequence>
<gene>
    <name evidence="2" type="ORF">KL86APRO_20151</name>
</gene>
<keyword evidence="2" id="KW-0808">Transferase</keyword>
<evidence type="ECO:0000313" key="2">
    <source>
        <dbReference type="EMBL" id="SBW11315.1"/>
    </source>
</evidence>
<proteinExistence type="predicted"/>
<dbReference type="PANTHER" id="PTHR12526:SF636">
    <property type="entry name" value="BLL3647 PROTEIN"/>
    <property type="match status" value="1"/>
</dbReference>
<dbReference type="PANTHER" id="PTHR12526">
    <property type="entry name" value="GLYCOSYLTRANSFERASE"/>
    <property type="match status" value="1"/>
</dbReference>
<dbReference type="Pfam" id="PF13692">
    <property type="entry name" value="Glyco_trans_1_4"/>
    <property type="match status" value="1"/>
</dbReference>
<dbReference type="GO" id="GO:0016757">
    <property type="term" value="F:glycosyltransferase activity"/>
    <property type="evidence" value="ECO:0007669"/>
    <property type="project" value="TreeGrafter"/>
</dbReference>
<evidence type="ECO:0000259" key="1">
    <source>
        <dbReference type="Pfam" id="PF13439"/>
    </source>
</evidence>
<reference evidence="2" key="1">
    <citation type="submission" date="2016-04" db="EMBL/GenBank/DDBJ databases">
        <authorList>
            <person name="Evans L.H."/>
            <person name="Alamgir A."/>
            <person name="Owens N."/>
            <person name="Weber N.D."/>
            <person name="Virtaneva K."/>
            <person name="Barbian K."/>
            <person name="Babar A."/>
            <person name="Rosenke K."/>
        </authorList>
    </citation>
    <scope>NUCLEOTIDE SEQUENCE</scope>
    <source>
        <strain evidence="2">86</strain>
    </source>
</reference>
<name>A0A212KIB9_9PROT</name>
<organism evidence="2">
    <name type="scientific">uncultured Alphaproteobacteria bacterium</name>
    <dbReference type="NCBI Taxonomy" id="91750"/>
    <lineage>
        <taxon>Bacteria</taxon>
        <taxon>Pseudomonadati</taxon>
        <taxon>Pseudomonadota</taxon>
        <taxon>Alphaproteobacteria</taxon>
        <taxon>environmental samples</taxon>
    </lineage>
</organism>